<dbReference type="RefSeq" id="WP_284195032.1">
    <property type="nucleotide sequence ID" value="NZ_JAUFPU010000018.1"/>
</dbReference>
<gene>
    <name evidence="2" type="ORF">QWZ03_14670</name>
</gene>
<comment type="caution">
    <text evidence="2">The sequence shown here is derived from an EMBL/GenBank/DDBJ whole genome shotgun (WGS) entry which is preliminary data.</text>
</comment>
<protein>
    <submittedName>
        <fullName evidence="2">Uncharacterized protein</fullName>
    </submittedName>
</protein>
<proteinExistence type="predicted"/>
<dbReference type="Proteomes" id="UP001180081">
    <property type="component" value="Unassembled WGS sequence"/>
</dbReference>
<organism evidence="2 3">
    <name type="scientific">Chitinimonas viridis</name>
    <dbReference type="NCBI Taxonomy" id="664880"/>
    <lineage>
        <taxon>Bacteria</taxon>
        <taxon>Pseudomonadati</taxon>
        <taxon>Pseudomonadota</taxon>
        <taxon>Betaproteobacteria</taxon>
        <taxon>Neisseriales</taxon>
        <taxon>Chitinibacteraceae</taxon>
        <taxon>Chitinimonas</taxon>
    </lineage>
</organism>
<keyword evidence="1" id="KW-0472">Membrane</keyword>
<evidence type="ECO:0000313" key="2">
    <source>
        <dbReference type="EMBL" id="MDN3578010.1"/>
    </source>
</evidence>
<name>A0ABT8B7L3_9NEIS</name>
<evidence type="ECO:0000313" key="3">
    <source>
        <dbReference type="Proteomes" id="UP001180081"/>
    </source>
</evidence>
<keyword evidence="1" id="KW-1133">Transmembrane helix</keyword>
<feature type="transmembrane region" description="Helical" evidence="1">
    <location>
        <begin position="20"/>
        <end position="39"/>
    </location>
</feature>
<keyword evidence="1" id="KW-0812">Transmembrane</keyword>
<accession>A0ABT8B7L3</accession>
<evidence type="ECO:0000256" key="1">
    <source>
        <dbReference type="SAM" id="Phobius"/>
    </source>
</evidence>
<reference evidence="2" key="2">
    <citation type="submission" date="2023-06" db="EMBL/GenBank/DDBJ databases">
        <authorList>
            <person name="Lucena T."/>
            <person name="Sun Q."/>
        </authorList>
    </citation>
    <scope>NUCLEOTIDE SEQUENCE</scope>
    <source>
        <strain evidence="2">CECT 7703</strain>
    </source>
</reference>
<keyword evidence="3" id="KW-1185">Reference proteome</keyword>
<dbReference type="EMBL" id="JAUFPU010000018">
    <property type="protein sequence ID" value="MDN3578010.1"/>
    <property type="molecule type" value="Genomic_DNA"/>
</dbReference>
<reference evidence="2" key="1">
    <citation type="journal article" date="2014" name="Int. J. Syst. Evol. Microbiol.">
        <title>Complete genome of a new Firmicutes species belonging to the dominant human colonic microbiota ('Ruminococcus bicirculans') reveals two chromosomes and a selective capacity to utilize plant glucans.</title>
        <authorList>
            <consortium name="NISC Comparative Sequencing Program"/>
            <person name="Wegmann U."/>
            <person name="Louis P."/>
            <person name="Goesmann A."/>
            <person name="Henrissat B."/>
            <person name="Duncan S.H."/>
            <person name="Flint H.J."/>
        </authorList>
    </citation>
    <scope>NUCLEOTIDE SEQUENCE</scope>
    <source>
        <strain evidence="2">CECT 7703</strain>
    </source>
</reference>
<sequence>MEKPALKQPEPKRRPLSDRLGLVLINLPWLLLLLIWWLAV</sequence>